<evidence type="ECO:0000313" key="3">
    <source>
        <dbReference type="Proteomes" id="UP000640052"/>
    </source>
</evidence>
<dbReference type="Proteomes" id="UP000640052">
    <property type="component" value="Unassembled WGS sequence"/>
</dbReference>
<protein>
    <submittedName>
        <fullName evidence="2">Uncharacterized protein</fullName>
    </submittedName>
</protein>
<dbReference type="EMBL" id="BOOA01000138">
    <property type="protein sequence ID" value="GIH29577.1"/>
    <property type="molecule type" value="Genomic_DNA"/>
</dbReference>
<reference evidence="2" key="1">
    <citation type="submission" date="2021-01" db="EMBL/GenBank/DDBJ databases">
        <title>Whole genome shotgun sequence of Acrocarpospora phusangensis NBRC 108782.</title>
        <authorList>
            <person name="Komaki H."/>
            <person name="Tamura T."/>
        </authorList>
    </citation>
    <scope>NUCLEOTIDE SEQUENCE</scope>
    <source>
        <strain evidence="2">NBRC 108782</strain>
    </source>
</reference>
<name>A0A919QNX7_9ACTN</name>
<gene>
    <name evidence="2" type="ORF">Aph01nite_78870</name>
</gene>
<proteinExistence type="predicted"/>
<feature type="region of interest" description="Disordered" evidence="1">
    <location>
        <begin position="28"/>
        <end position="48"/>
    </location>
</feature>
<comment type="caution">
    <text evidence="2">The sequence shown here is derived from an EMBL/GenBank/DDBJ whole genome shotgun (WGS) entry which is preliminary data.</text>
</comment>
<keyword evidence="3" id="KW-1185">Reference proteome</keyword>
<dbReference type="AlphaFoldDB" id="A0A919QNX7"/>
<evidence type="ECO:0000256" key="1">
    <source>
        <dbReference type="SAM" id="MobiDB-lite"/>
    </source>
</evidence>
<organism evidence="2 3">
    <name type="scientific">Acrocarpospora phusangensis</name>
    <dbReference type="NCBI Taxonomy" id="1070424"/>
    <lineage>
        <taxon>Bacteria</taxon>
        <taxon>Bacillati</taxon>
        <taxon>Actinomycetota</taxon>
        <taxon>Actinomycetes</taxon>
        <taxon>Streptosporangiales</taxon>
        <taxon>Streptosporangiaceae</taxon>
        <taxon>Acrocarpospora</taxon>
    </lineage>
</organism>
<accession>A0A919QNX7</accession>
<sequence length="97" mass="10504">MIRMPERYGFRSSQPDGSRRVLIVECPGKGDDAHPHHLGPSQCTQKPPTPVVSSLWRYASGYRKLTELSAQGIPGEAGQGVMDGDLGVWGWAGSPWG</sequence>
<evidence type="ECO:0000313" key="2">
    <source>
        <dbReference type="EMBL" id="GIH29577.1"/>
    </source>
</evidence>